<keyword evidence="4" id="KW-1185">Reference proteome</keyword>
<feature type="region of interest" description="Disordered" evidence="1">
    <location>
        <begin position="284"/>
        <end position="303"/>
    </location>
</feature>
<reference evidence="3 4" key="1">
    <citation type="submission" date="2018-02" db="EMBL/GenBank/DDBJ databases">
        <title>Genome sequence of the basidiomycete white-rot fungus Phlebia centrifuga.</title>
        <authorList>
            <person name="Granchi Z."/>
            <person name="Peng M."/>
            <person name="de Vries R.P."/>
            <person name="Hilden K."/>
            <person name="Makela M.R."/>
            <person name="Grigoriev I."/>
            <person name="Riley R."/>
        </authorList>
    </citation>
    <scope>NUCLEOTIDE SEQUENCE [LARGE SCALE GENOMIC DNA]</scope>
    <source>
        <strain evidence="3 4">FBCC195</strain>
    </source>
</reference>
<dbReference type="Proteomes" id="UP000186601">
    <property type="component" value="Unassembled WGS sequence"/>
</dbReference>
<feature type="transmembrane region" description="Helical" evidence="2">
    <location>
        <begin position="63"/>
        <end position="81"/>
    </location>
</feature>
<evidence type="ECO:0000313" key="4">
    <source>
        <dbReference type="Proteomes" id="UP000186601"/>
    </source>
</evidence>
<keyword evidence="2" id="KW-0472">Membrane</keyword>
<feature type="transmembrane region" description="Helical" evidence="2">
    <location>
        <begin position="133"/>
        <end position="155"/>
    </location>
</feature>
<dbReference type="AlphaFoldDB" id="A0A2R6PVP1"/>
<dbReference type="EMBL" id="MLYV02000433">
    <property type="protein sequence ID" value="PSR97590.1"/>
    <property type="molecule type" value="Genomic_DNA"/>
</dbReference>
<proteinExistence type="predicted"/>
<feature type="transmembrane region" description="Helical" evidence="2">
    <location>
        <begin position="176"/>
        <end position="197"/>
    </location>
</feature>
<name>A0A2R6PVP1_9APHY</name>
<sequence length="322" mass="35529">MSKLTRAKLSTYIVMLFALATAGIGLQIWWTQIAFIENQGYPGGPNRFMEDHLESPQNQAVTAVYLVLNWFADGLLLYRSYVLHGALGGHRRIALAFSVCSFIALIVTASVFFNSIAGLGLNLWSDMSTVAGIAYLVLSLSLNTVLTISIVWRILWIRHSLRRSLGPKHGREYTSLVALLIESAALYTIVALVAVIACGLNSPIQYALLPVLGQLQAIPPLLILRRVVQRRALTEETCPTLHFLPSDPINTKEFSPLHRPKTHSQTLFIKCTVDVTSDAVESPLSASSTYKDPEIGLSEDSASPLSEWDMSDLHTMRMNGYT</sequence>
<accession>A0A2R6PVP1</accession>
<feature type="transmembrane region" description="Helical" evidence="2">
    <location>
        <begin position="12"/>
        <end position="30"/>
    </location>
</feature>
<feature type="transmembrane region" description="Helical" evidence="2">
    <location>
        <begin position="93"/>
        <end position="113"/>
    </location>
</feature>
<keyword evidence="2" id="KW-1133">Transmembrane helix</keyword>
<protein>
    <submittedName>
        <fullName evidence="3">Uncharacterized protein</fullName>
    </submittedName>
</protein>
<keyword evidence="2" id="KW-0812">Transmembrane</keyword>
<dbReference type="OrthoDB" id="2641762at2759"/>
<organism evidence="3 4">
    <name type="scientific">Hermanssonia centrifuga</name>
    <dbReference type="NCBI Taxonomy" id="98765"/>
    <lineage>
        <taxon>Eukaryota</taxon>
        <taxon>Fungi</taxon>
        <taxon>Dikarya</taxon>
        <taxon>Basidiomycota</taxon>
        <taxon>Agaricomycotina</taxon>
        <taxon>Agaricomycetes</taxon>
        <taxon>Polyporales</taxon>
        <taxon>Meruliaceae</taxon>
        <taxon>Hermanssonia</taxon>
    </lineage>
</organism>
<feature type="transmembrane region" description="Helical" evidence="2">
    <location>
        <begin position="203"/>
        <end position="224"/>
    </location>
</feature>
<evidence type="ECO:0000256" key="2">
    <source>
        <dbReference type="SAM" id="Phobius"/>
    </source>
</evidence>
<gene>
    <name evidence="3" type="ORF">PHLCEN_2v4297</name>
</gene>
<evidence type="ECO:0000256" key="1">
    <source>
        <dbReference type="SAM" id="MobiDB-lite"/>
    </source>
</evidence>
<evidence type="ECO:0000313" key="3">
    <source>
        <dbReference type="EMBL" id="PSR97590.1"/>
    </source>
</evidence>
<comment type="caution">
    <text evidence="3">The sequence shown here is derived from an EMBL/GenBank/DDBJ whole genome shotgun (WGS) entry which is preliminary data.</text>
</comment>